<accession>A0A9W6FN02</accession>
<sequence length="120" mass="13260">MTASSPRREDVATIRELFNQRGGASLKLPEGWFGRPFDNWHQLSDVELDGPVLVITVDDSQILRIRTAGRVTVEGRTLRVPVTDGTWSWVPYGHSGEAPRIAAIGAGTVEFHAPWGEPRL</sequence>
<evidence type="ECO:0000313" key="1">
    <source>
        <dbReference type="EMBL" id="GLI26444.1"/>
    </source>
</evidence>
<keyword evidence="2" id="KW-1185">Reference proteome</keyword>
<comment type="caution">
    <text evidence="1">The sequence shown here is derived from an EMBL/GenBank/DDBJ whole genome shotgun (WGS) entry which is preliminary data.</text>
</comment>
<name>A0A9W6FN02_9MICO</name>
<evidence type="ECO:0000313" key="2">
    <source>
        <dbReference type="Proteomes" id="UP001144396"/>
    </source>
</evidence>
<organism evidence="1 2">
    <name type="scientific">Agromyces rhizosphaerae</name>
    <dbReference type="NCBI Taxonomy" id="88374"/>
    <lineage>
        <taxon>Bacteria</taxon>
        <taxon>Bacillati</taxon>
        <taxon>Actinomycetota</taxon>
        <taxon>Actinomycetes</taxon>
        <taxon>Micrococcales</taxon>
        <taxon>Microbacteriaceae</taxon>
        <taxon>Agromyces</taxon>
    </lineage>
</organism>
<protein>
    <submittedName>
        <fullName evidence="1">Uncharacterized protein</fullName>
    </submittedName>
</protein>
<gene>
    <name evidence="1" type="ORF">ARHIZOSPH14_06860</name>
</gene>
<proteinExistence type="predicted"/>
<dbReference type="EMBL" id="BSDP01000001">
    <property type="protein sequence ID" value="GLI26444.1"/>
    <property type="molecule type" value="Genomic_DNA"/>
</dbReference>
<dbReference type="AlphaFoldDB" id="A0A9W6FN02"/>
<reference evidence="1" key="1">
    <citation type="submission" date="2022-12" db="EMBL/GenBank/DDBJ databases">
        <title>Reference genome sequencing for broad-spectrum identification of bacterial and archaeal isolates by mass spectrometry.</title>
        <authorList>
            <person name="Sekiguchi Y."/>
            <person name="Tourlousse D.M."/>
        </authorList>
    </citation>
    <scope>NUCLEOTIDE SEQUENCE</scope>
    <source>
        <strain evidence="1">14</strain>
    </source>
</reference>
<dbReference type="Proteomes" id="UP001144396">
    <property type="component" value="Unassembled WGS sequence"/>
</dbReference>